<dbReference type="SUPFAM" id="SSF52540">
    <property type="entry name" value="P-loop containing nucleoside triphosphate hydrolases"/>
    <property type="match status" value="1"/>
</dbReference>
<reference evidence="5" key="1">
    <citation type="journal article" date="2021" name="bioRxiv">
        <title>Unraveling nitrogen, sulfur and carbon metabolic pathways and microbial community transcriptional responses to substrate deprivation and toxicity stresses in a bioreactor mimicking anoxic brackish coastal sediment conditions.</title>
        <authorList>
            <person name="Martins P.D."/>
            <person name="Echeveste M.J."/>
            <person name="Arshad A."/>
            <person name="Kurth J."/>
            <person name="Ouboter H."/>
            <person name="Jetten M.S.M."/>
            <person name="Welte C.U."/>
        </authorList>
    </citation>
    <scope>NUCLEOTIDE SEQUENCE</scope>
    <source>
        <strain evidence="5">MAG_39</strain>
    </source>
</reference>
<dbReference type="InterPro" id="IPR032823">
    <property type="entry name" value="BCA_ABC_TP_C"/>
</dbReference>
<dbReference type="GO" id="GO:0005886">
    <property type="term" value="C:plasma membrane"/>
    <property type="evidence" value="ECO:0007669"/>
    <property type="project" value="TreeGrafter"/>
</dbReference>
<sequence>MHIVEVRDLTKSFGGIRAIEEVSFKVESGAIISIIGPNGAGKTTLFNCLTGITRPTKGTIHFRDREISSLPVHRIAELGIARTFQNIRLFSEMTVMENAMVAQHTRMRYGLASALLRGAGFRRKEKGIRERVLEYLELAGLADFADTMAGNLPYGSQRRLEIARALATEPGIVLLDEPTAGMNPMETMEIMELIRRIRELGKTVLLIEHDMRLVMGISERIIVLDHGVKIAEGTPEEVKNDSLVIEAYLGRETH</sequence>
<dbReference type="SMART" id="SM00382">
    <property type="entry name" value="AAA"/>
    <property type="match status" value="1"/>
</dbReference>
<dbReference type="Pfam" id="PF12399">
    <property type="entry name" value="BCA_ABC_TP_C"/>
    <property type="match status" value="1"/>
</dbReference>
<dbReference type="Proteomes" id="UP000705867">
    <property type="component" value="Unassembled WGS sequence"/>
</dbReference>
<evidence type="ECO:0000313" key="5">
    <source>
        <dbReference type="EMBL" id="MBZ0155270.1"/>
    </source>
</evidence>
<evidence type="ECO:0000256" key="2">
    <source>
        <dbReference type="ARBA" id="ARBA00022741"/>
    </source>
</evidence>
<keyword evidence="2" id="KW-0547">Nucleotide-binding</keyword>
<dbReference type="GO" id="GO:0015808">
    <property type="term" value="P:L-alanine transport"/>
    <property type="evidence" value="ECO:0007669"/>
    <property type="project" value="TreeGrafter"/>
</dbReference>
<dbReference type="PANTHER" id="PTHR45772">
    <property type="entry name" value="CONSERVED COMPONENT OF ABC TRANSPORTER FOR NATURAL AMINO ACIDS-RELATED"/>
    <property type="match status" value="1"/>
</dbReference>
<dbReference type="GO" id="GO:0015188">
    <property type="term" value="F:L-isoleucine transmembrane transporter activity"/>
    <property type="evidence" value="ECO:0007669"/>
    <property type="project" value="TreeGrafter"/>
</dbReference>
<reference evidence="5" key="2">
    <citation type="submission" date="2021-08" db="EMBL/GenBank/DDBJ databases">
        <authorList>
            <person name="Dalcin Martins P."/>
        </authorList>
    </citation>
    <scope>NUCLEOTIDE SEQUENCE</scope>
    <source>
        <strain evidence="5">MAG_39</strain>
    </source>
</reference>
<gene>
    <name evidence="5" type="ORF">K8I29_03535</name>
</gene>
<dbReference type="EMBL" id="JAIOIV010000028">
    <property type="protein sequence ID" value="MBZ0155270.1"/>
    <property type="molecule type" value="Genomic_DNA"/>
</dbReference>
<dbReference type="GO" id="GO:1903805">
    <property type="term" value="P:L-valine import across plasma membrane"/>
    <property type="evidence" value="ECO:0007669"/>
    <property type="project" value="TreeGrafter"/>
</dbReference>
<comment type="caution">
    <text evidence="5">The sequence shown here is derived from an EMBL/GenBank/DDBJ whole genome shotgun (WGS) entry which is preliminary data.</text>
</comment>
<evidence type="ECO:0000256" key="3">
    <source>
        <dbReference type="ARBA" id="ARBA00022840"/>
    </source>
</evidence>
<dbReference type="FunFam" id="3.40.50.300:FF:000421">
    <property type="entry name" value="Branched-chain amino acid ABC transporter ATP-binding protein"/>
    <property type="match status" value="1"/>
</dbReference>
<dbReference type="InterPro" id="IPR051120">
    <property type="entry name" value="ABC_AA/LPS_Transport"/>
</dbReference>
<dbReference type="GO" id="GO:0042941">
    <property type="term" value="P:D-alanine transmembrane transport"/>
    <property type="evidence" value="ECO:0007669"/>
    <property type="project" value="TreeGrafter"/>
</dbReference>
<protein>
    <submittedName>
        <fullName evidence="5">ABC transporter ATP-binding protein</fullName>
    </submittedName>
</protein>
<dbReference type="InterPro" id="IPR003593">
    <property type="entry name" value="AAA+_ATPase"/>
</dbReference>
<dbReference type="AlphaFoldDB" id="A0A953JA12"/>
<dbReference type="Pfam" id="PF00005">
    <property type="entry name" value="ABC_tran"/>
    <property type="match status" value="1"/>
</dbReference>
<dbReference type="CDD" id="cd03219">
    <property type="entry name" value="ABC_Mj1267_LivG_branched"/>
    <property type="match status" value="1"/>
</dbReference>
<evidence type="ECO:0000313" key="6">
    <source>
        <dbReference type="Proteomes" id="UP000705867"/>
    </source>
</evidence>
<dbReference type="PANTHER" id="PTHR45772:SF7">
    <property type="entry name" value="AMINO ACID ABC TRANSPORTER ATP-BINDING PROTEIN"/>
    <property type="match status" value="1"/>
</dbReference>
<dbReference type="InterPro" id="IPR027417">
    <property type="entry name" value="P-loop_NTPase"/>
</dbReference>
<dbReference type="Gene3D" id="3.40.50.300">
    <property type="entry name" value="P-loop containing nucleotide triphosphate hydrolases"/>
    <property type="match status" value="1"/>
</dbReference>
<dbReference type="GO" id="GO:0005524">
    <property type="term" value="F:ATP binding"/>
    <property type="evidence" value="ECO:0007669"/>
    <property type="project" value="UniProtKB-KW"/>
</dbReference>
<organism evidence="5 6">
    <name type="scientific">Candidatus Nitrobium versatile</name>
    <dbReference type="NCBI Taxonomy" id="2884831"/>
    <lineage>
        <taxon>Bacteria</taxon>
        <taxon>Pseudomonadati</taxon>
        <taxon>Nitrospirota</taxon>
        <taxon>Nitrospiria</taxon>
        <taxon>Nitrospirales</taxon>
        <taxon>Nitrospiraceae</taxon>
        <taxon>Candidatus Nitrobium</taxon>
    </lineage>
</organism>
<dbReference type="GO" id="GO:0015192">
    <property type="term" value="F:L-phenylalanine transmembrane transporter activity"/>
    <property type="evidence" value="ECO:0007669"/>
    <property type="project" value="TreeGrafter"/>
</dbReference>
<dbReference type="GO" id="GO:0005304">
    <property type="term" value="F:L-valine transmembrane transporter activity"/>
    <property type="evidence" value="ECO:0007669"/>
    <property type="project" value="TreeGrafter"/>
</dbReference>
<dbReference type="GO" id="GO:1903806">
    <property type="term" value="P:L-isoleucine import across plasma membrane"/>
    <property type="evidence" value="ECO:0007669"/>
    <property type="project" value="TreeGrafter"/>
</dbReference>
<keyword evidence="1" id="KW-0813">Transport</keyword>
<evidence type="ECO:0000256" key="1">
    <source>
        <dbReference type="ARBA" id="ARBA00022448"/>
    </source>
</evidence>
<dbReference type="GO" id="GO:0016887">
    <property type="term" value="F:ATP hydrolysis activity"/>
    <property type="evidence" value="ECO:0007669"/>
    <property type="project" value="InterPro"/>
</dbReference>
<dbReference type="InterPro" id="IPR003439">
    <property type="entry name" value="ABC_transporter-like_ATP-bd"/>
</dbReference>
<evidence type="ECO:0000259" key="4">
    <source>
        <dbReference type="PROSITE" id="PS50893"/>
    </source>
</evidence>
<feature type="domain" description="ABC transporter" evidence="4">
    <location>
        <begin position="4"/>
        <end position="251"/>
    </location>
</feature>
<accession>A0A953JA12</accession>
<dbReference type="PROSITE" id="PS50893">
    <property type="entry name" value="ABC_TRANSPORTER_2"/>
    <property type="match status" value="1"/>
</dbReference>
<name>A0A953JA12_9BACT</name>
<proteinExistence type="predicted"/>
<keyword evidence="3 5" id="KW-0067">ATP-binding</keyword>